<sequence>MIILIIATVSCLDINLTNLQFNYYSLPILANNNTYNLIVDTGNEEMWIFGKNSNRRNYFECQNCVPIENHTLEYAQGKISGFKFNQIFSLMNQSLILQVIEASKVEHFYSIIADGAIGLSRKQLSKEDNFLKKLYDSKVIDDIQFGLLLNEQNCQPTSILILGTPNKNYYINELQYVKSIESEQWTVKGKSIEIFGKNKKYELESYSQIIVFDSGISKIQISKYKLNKLIAILNENYQLNCYKETQNQINEIVCSYNEQSFPELNINIDNNITLTLLPQDYIAYCHYNYFLQHICYLNFQQIDNKDILVLGSVFLQKYYTHYDVTTQQIGIAKSIYYQRDKQSLSQLGSTYIYNDVLFFSFILVLILLIGIYFSLKLLLKQSIPLYLSVLEKSSSRSQEQEMEAITLKTQSNSQPPLTT</sequence>
<dbReference type="Pfam" id="PF00026">
    <property type="entry name" value="Asp"/>
    <property type="match status" value="1"/>
</dbReference>
<dbReference type="PROSITE" id="PS51767">
    <property type="entry name" value="PEPTIDASE_A1"/>
    <property type="match status" value="1"/>
</dbReference>
<dbReference type="OMA" id="QDYIAYC"/>
<organism evidence="6 7">
    <name type="scientific">Paramecium primaurelia</name>
    <dbReference type="NCBI Taxonomy" id="5886"/>
    <lineage>
        <taxon>Eukaryota</taxon>
        <taxon>Sar</taxon>
        <taxon>Alveolata</taxon>
        <taxon>Ciliophora</taxon>
        <taxon>Intramacronucleata</taxon>
        <taxon>Oligohymenophorea</taxon>
        <taxon>Peniculida</taxon>
        <taxon>Parameciidae</taxon>
        <taxon>Paramecium</taxon>
    </lineage>
</organism>
<accession>A0A8S1PZG3</accession>
<evidence type="ECO:0000256" key="4">
    <source>
        <dbReference type="SAM" id="Phobius"/>
    </source>
</evidence>
<name>A0A8S1PZG3_PARPR</name>
<keyword evidence="7" id="KW-1185">Reference proteome</keyword>
<evidence type="ECO:0000313" key="7">
    <source>
        <dbReference type="Proteomes" id="UP000688137"/>
    </source>
</evidence>
<dbReference type="InterPro" id="IPR034164">
    <property type="entry name" value="Pepsin-like_dom"/>
</dbReference>
<dbReference type="InterPro" id="IPR001461">
    <property type="entry name" value="Aspartic_peptidase_A1"/>
</dbReference>
<keyword evidence="4" id="KW-0812">Transmembrane</keyword>
<reference evidence="6" key="1">
    <citation type="submission" date="2021-01" db="EMBL/GenBank/DDBJ databases">
        <authorList>
            <consortium name="Genoscope - CEA"/>
            <person name="William W."/>
        </authorList>
    </citation>
    <scope>NUCLEOTIDE SEQUENCE</scope>
</reference>
<comment type="caution">
    <text evidence="6">The sequence shown here is derived from an EMBL/GenBank/DDBJ whole genome shotgun (WGS) entry which is preliminary data.</text>
</comment>
<dbReference type="PANTHER" id="PTHR47966:SF51">
    <property type="entry name" value="BETA-SITE APP-CLEAVING ENZYME, ISOFORM A-RELATED"/>
    <property type="match status" value="1"/>
</dbReference>
<keyword evidence="2" id="KW-0064">Aspartyl protease</keyword>
<evidence type="ECO:0000259" key="5">
    <source>
        <dbReference type="PROSITE" id="PS51767"/>
    </source>
</evidence>
<dbReference type="EMBL" id="CAJJDM010000142">
    <property type="protein sequence ID" value="CAD8108787.1"/>
    <property type="molecule type" value="Genomic_DNA"/>
</dbReference>
<gene>
    <name evidence="6" type="ORF">PPRIM_AZ9-3.1.T1380058</name>
</gene>
<dbReference type="PANTHER" id="PTHR47966">
    <property type="entry name" value="BETA-SITE APP-CLEAVING ENZYME, ISOFORM A-RELATED"/>
    <property type="match status" value="1"/>
</dbReference>
<keyword evidence="4" id="KW-1133">Transmembrane helix</keyword>
<dbReference type="AlphaFoldDB" id="A0A8S1PZG3"/>
<feature type="transmembrane region" description="Helical" evidence="4">
    <location>
        <begin position="356"/>
        <end position="375"/>
    </location>
</feature>
<keyword evidence="1" id="KW-0645">Protease</keyword>
<dbReference type="CDD" id="cd05471">
    <property type="entry name" value="pepsin_like"/>
    <property type="match status" value="1"/>
</dbReference>
<keyword evidence="3" id="KW-0378">Hydrolase</keyword>
<dbReference type="FunFam" id="2.40.70.10:FF:000217">
    <property type="entry name" value="Chromosome 16, whole genome shotgun sequence"/>
    <property type="match status" value="1"/>
</dbReference>
<dbReference type="FunFam" id="2.40.70.10:FF:000201">
    <property type="entry name" value="Uncharacterized protein"/>
    <property type="match status" value="1"/>
</dbReference>
<evidence type="ECO:0000313" key="6">
    <source>
        <dbReference type="EMBL" id="CAD8108787.1"/>
    </source>
</evidence>
<evidence type="ECO:0000256" key="3">
    <source>
        <dbReference type="ARBA" id="ARBA00022801"/>
    </source>
</evidence>
<dbReference type="Proteomes" id="UP000688137">
    <property type="component" value="Unassembled WGS sequence"/>
</dbReference>
<proteinExistence type="predicted"/>
<dbReference type="InterPro" id="IPR033121">
    <property type="entry name" value="PEPTIDASE_A1"/>
</dbReference>
<dbReference type="GO" id="GO:0004190">
    <property type="term" value="F:aspartic-type endopeptidase activity"/>
    <property type="evidence" value="ECO:0007669"/>
    <property type="project" value="UniProtKB-KW"/>
</dbReference>
<feature type="domain" description="Peptidase A1" evidence="5">
    <location>
        <begin position="22"/>
        <end position="332"/>
    </location>
</feature>
<dbReference type="GO" id="GO:0006508">
    <property type="term" value="P:proteolysis"/>
    <property type="evidence" value="ECO:0007669"/>
    <property type="project" value="UniProtKB-KW"/>
</dbReference>
<keyword evidence="4" id="KW-0472">Membrane</keyword>
<evidence type="ECO:0000256" key="1">
    <source>
        <dbReference type="ARBA" id="ARBA00022670"/>
    </source>
</evidence>
<protein>
    <recommendedName>
        <fullName evidence="5">Peptidase A1 domain-containing protein</fullName>
    </recommendedName>
</protein>
<evidence type="ECO:0000256" key="2">
    <source>
        <dbReference type="ARBA" id="ARBA00022750"/>
    </source>
</evidence>